<organism evidence="3 4">
    <name type="scientific">Aspergillus mulundensis</name>
    <dbReference type="NCBI Taxonomy" id="1810919"/>
    <lineage>
        <taxon>Eukaryota</taxon>
        <taxon>Fungi</taxon>
        <taxon>Dikarya</taxon>
        <taxon>Ascomycota</taxon>
        <taxon>Pezizomycotina</taxon>
        <taxon>Eurotiomycetes</taxon>
        <taxon>Eurotiomycetidae</taxon>
        <taxon>Eurotiales</taxon>
        <taxon>Aspergillaceae</taxon>
        <taxon>Aspergillus</taxon>
        <taxon>Aspergillus subgen. Nidulantes</taxon>
    </lineage>
</organism>
<gene>
    <name evidence="3" type="ORF">DSM5745_02918</name>
</gene>
<feature type="chain" id="PRO_5017794920" evidence="2">
    <location>
        <begin position="20"/>
        <end position="109"/>
    </location>
</feature>
<keyword evidence="2" id="KW-0732">Signal</keyword>
<protein>
    <submittedName>
        <fullName evidence="3">Uncharacterized protein</fullName>
    </submittedName>
</protein>
<dbReference type="AlphaFoldDB" id="A0A3D8SJ11"/>
<proteinExistence type="predicted"/>
<dbReference type="RefSeq" id="XP_026605800.1">
    <property type="nucleotide sequence ID" value="XM_026744934.1"/>
</dbReference>
<dbReference type="EMBL" id="PVWQ01000003">
    <property type="protein sequence ID" value="RDW86276.1"/>
    <property type="molecule type" value="Genomic_DNA"/>
</dbReference>
<evidence type="ECO:0000256" key="2">
    <source>
        <dbReference type="SAM" id="SignalP"/>
    </source>
</evidence>
<name>A0A3D8SJ11_9EURO</name>
<reference evidence="3 4" key="1">
    <citation type="journal article" date="2018" name="IMA Fungus">
        <title>IMA Genome-F 9: Draft genome sequence of Annulohypoxylon stygium, Aspergillus mulundensis, Berkeleyomyces basicola (syn. Thielaviopsis basicola), Ceratocystis smalleyi, two Cercospora beticola strains, Coleophoma cylindrospora, Fusarium fracticaudum, Phialophora cf. hyalina, and Morchella septimelata.</title>
        <authorList>
            <person name="Wingfield B.D."/>
            <person name="Bills G.F."/>
            <person name="Dong Y."/>
            <person name="Huang W."/>
            <person name="Nel W.J."/>
            <person name="Swalarsk-Parry B.S."/>
            <person name="Vaghefi N."/>
            <person name="Wilken P.M."/>
            <person name="An Z."/>
            <person name="de Beer Z.W."/>
            <person name="De Vos L."/>
            <person name="Chen L."/>
            <person name="Duong T.A."/>
            <person name="Gao Y."/>
            <person name="Hammerbacher A."/>
            <person name="Kikkert J.R."/>
            <person name="Li Y."/>
            <person name="Li H."/>
            <person name="Li K."/>
            <person name="Li Q."/>
            <person name="Liu X."/>
            <person name="Ma X."/>
            <person name="Naidoo K."/>
            <person name="Pethybridge S.J."/>
            <person name="Sun J."/>
            <person name="Steenkamp E.T."/>
            <person name="van der Nest M.A."/>
            <person name="van Wyk S."/>
            <person name="Wingfield M.J."/>
            <person name="Xiong C."/>
            <person name="Yue Q."/>
            <person name="Zhang X."/>
        </authorList>
    </citation>
    <scope>NUCLEOTIDE SEQUENCE [LARGE SCALE GENOMIC DNA]</scope>
    <source>
        <strain evidence="3 4">DSM 5745</strain>
    </source>
</reference>
<dbReference type="Proteomes" id="UP000256690">
    <property type="component" value="Unassembled WGS sequence"/>
</dbReference>
<evidence type="ECO:0000313" key="4">
    <source>
        <dbReference type="Proteomes" id="UP000256690"/>
    </source>
</evidence>
<evidence type="ECO:0000256" key="1">
    <source>
        <dbReference type="SAM" id="MobiDB-lite"/>
    </source>
</evidence>
<evidence type="ECO:0000313" key="3">
    <source>
        <dbReference type="EMBL" id="RDW86276.1"/>
    </source>
</evidence>
<dbReference type="GeneID" id="38113288"/>
<accession>A0A3D8SJ11</accession>
<sequence length="109" mass="11387">MAACMTTILHPVLAHLVDACTHPLEAQPPIGEVTTPETSPILDPDTKAETAMTSADDPRDLLRGAHDTATATAIAKTTAHEAEAEATVAAGVEAHGAVDRITDRRAERL</sequence>
<keyword evidence="4" id="KW-1185">Reference proteome</keyword>
<feature type="signal peptide" evidence="2">
    <location>
        <begin position="1"/>
        <end position="19"/>
    </location>
</feature>
<comment type="caution">
    <text evidence="3">The sequence shown here is derived from an EMBL/GenBank/DDBJ whole genome shotgun (WGS) entry which is preliminary data.</text>
</comment>
<feature type="region of interest" description="Disordered" evidence="1">
    <location>
        <begin position="26"/>
        <end position="60"/>
    </location>
</feature>